<dbReference type="InterPro" id="IPR017871">
    <property type="entry name" value="ABC_transporter-like_CS"/>
</dbReference>
<evidence type="ECO:0000256" key="3">
    <source>
        <dbReference type="ARBA" id="ARBA00022448"/>
    </source>
</evidence>
<dbReference type="EMBL" id="CP126970">
    <property type="protein sequence ID" value="WIM70289.1"/>
    <property type="molecule type" value="Genomic_DNA"/>
</dbReference>
<dbReference type="RefSeq" id="WP_284874879.1">
    <property type="nucleotide sequence ID" value="NZ_CP126970.1"/>
</dbReference>
<dbReference type="InterPro" id="IPR003439">
    <property type="entry name" value="ABC_transporter-like_ATP-bd"/>
</dbReference>
<name>A0ABY8VL35_9CORY</name>
<dbReference type="CDD" id="cd03257">
    <property type="entry name" value="ABC_NikE_OppD_transporters"/>
    <property type="match status" value="2"/>
</dbReference>
<dbReference type="GO" id="GO:0005524">
    <property type="term" value="F:ATP binding"/>
    <property type="evidence" value="ECO:0007669"/>
    <property type="project" value="UniProtKB-KW"/>
</dbReference>
<evidence type="ECO:0000259" key="10">
    <source>
        <dbReference type="PROSITE" id="PS50893"/>
    </source>
</evidence>
<evidence type="ECO:0000256" key="4">
    <source>
        <dbReference type="ARBA" id="ARBA00022475"/>
    </source>
</evidence>
<comment type="similarity">
    <text evidence="2">Belongs to the ABC transporter superfamily.</text>
</comment>
<evidence type="ECO:0000313" key="11">
    <source>
        <dbReference type="EMBL" id="WIM70289.1"/>
    </source>
</evidence>
<dbReference type="Gene3D" id="3.40.50.300">
    <property type="entry name" value="P-loop containing nucleotide triphosphate hydrolases"/>
    <property type="match status" value="2"/>
</dbReference>
<sequence>MTAPSKSVLTVSGLRVSSSVSGGGPGTSAPLLHDISFDLGAGERLGIIGESGSGKSLTALSVMGLLPRGLSASGSVTVMGQEIIGLDDRRMRRLRGSVVSMVFQEPMTALDPLMTVGRQVAEAAGRTDVADLFEDVALDPARMTAYPHELSGGQRQRVLIAMALADDPELLICDEPTTALDVTVQDQILDLLDELVDKKGVSLLFITHDLGVINRMCRRVLVMSGGEIVEAGPTGQILRAPAHPYTQKLVAASLPGSPAEVGPVGEPVLALREVTRRYGTTLALDDVTLEVRRGERLGVVGGSGSGKTTLLRQFAGLDSPDSGVVEVDAGVQVVFQDPHSSLNPRLSVGRSIAEGMGRRHSPRVAEVLTEVGLPEDAAGRYPHQFSGGQRQRISIARAVAGKPEILLADEPVSALDVSVRAQVLDLLDRLVDEYGLTLVFISHDLSVVREVCTSVAVMHQGRIVEHGPTEQVWANPQHEYTRSLLAAIPRL</sequence>
<feature type="domain" description="ABC transporter" evidence="10">
    <location>
        <begin position="269"/>
        <end position="485"/>
    </location>
</feature>
<evidence type="ECO:0000256" key="9">
    <source>
        <dbReference type="ARBA" id="ARBA00023136"/>
    </source>
</evidence>
<dbReference type="InterPro" id="IPR027417">
    <property type="entry name" value="P-loop_NTPase"/>
</dbReference>
<evidence type="ECO:0000256" key="5">
    <source>
        <dbReference type="ARBA" id="ARBA00022519"/>
    </source>
</evidence>
<evidence type="ECO:0000256" key="1">
    <source>
        <dbReference type="ARBA" id="ARBA00004202"/>
    </source>
</evidence>
<dbReference type="InterPro" id="IPR003593">
    <property type="entry name" value="AAA+_ATPase"/>
</dbReference>
<dbReference type="PANTHER" id="PTHR43297:SF14">
    <property type="entry name" value="ATPASE AAA-TYPE CORE DOMAIN-CONTAINING PROTEIN"/>
    <property type="match status" value="1"/>
</dbReference>
<dbReference type="Pfam" id="PF00005">
    <property type="entry name" value="ABC_tran"/>
    <property type="match status" value="2"/>
</dbReference>
<keyword evidence="8" id="KW-1278">Translocase</keyword>
<keyword evidence="9" id="KW-0472">Membrane</keyword>
<dbReference type="SMART" id="SM00382">
    <property type="entry name" value="AAA"/>
    <property type="match status" value="2"/>
</dbReference>
<comment type="subcellular location">
    <subcellularLocation>
        <location evidence="1">Cell membrane</location>
        <topology evidence="1">Peripheral membrane protein</topology>
    </subcellularLocation>
</comment>
<organism evidence="11 12">
    <name type="scientific">Corynebacterium suedekumii</name>
    <dbReference type="NCBI Taxonomy" id="3049801"/>
    <lineage>
        <taxon>Bacteria</taxon>
        <taxon>Bacillati</taxon>
        <taxon>Actinomycetota</taxon>
        <taxon>Actinomycetes</taxon>
        <taxon>Mycobacteriales</taxon>
        <taxon>Corynebacteriaceae</taxon>
        <taxon>Corynebacterium</taxon>
    </lineage>
</organism>
<gene>
    <name evidence="11" type="ORF">QP029_14165</name>
</gene>
<protein>
    <submittedName>
        <fullName evidence="11">ABC transporter ATP-binding protein</fullName>
    </submittedName>
</protein>
<evidence type="ECO:0000313" key="12">
    <source>
        <dbReference type="Proteomes" id="UP001238805"/>
    </source>
</evidence>
<dbReference type="PANTHER" id="PTHR43297">
    <property type="entry name" value="OLIGOPEPTIDE TRANSPORT ATP-BINDING PROTEIN APPD"/>
    <property type="match status" value="1"/>
</dbReference>
<keyword evidence="3" id="KW-0813">Transport</keyword>
<dbReference type="SUPFAM" id="SSF52540">
    <property type="entry name" value="P-loop containing nucleoside triphosphate hydrolases"/>
    <property type="match status" value="2"/>
</dbReference>
<keyword evidence="4" id="KW-1003">Cell membrane</keyword>
<feature type="domain" description="ABC transporter" evidence="10">
    <location>
        <begin position="14"/>
        <end position="250"/>
    </location>
</feature>
<proteinExistence type="inferred from homology"/>
<dbReference type="InterPro" id="IPR050388">
    <property type="entry name" value="ABC_Ni/Peptide_Import"/>
</dbReference>
<dbReference type="InterPro" id="IPR013563">
    <property type="entry name" value="Oligopep_ABC_C"/>
</dbReference>
<evidence type="ECO:0000256" key="8">
    <source>
        <dbReference type="ARBA" id="ARBA00022967"/>
    </source>
</evidence>
<dbReference type="Pfam" id="PF08352">
    <property type="entry name" value="oligo_HPY"/>
    <property type="match status" value="2"/>
</dbReference>
<evidence type="ECO:0000256" key="6">
    <source>
        <dbReference type="ARBA" id="ARBA00022741"/>
    </source>
</evidence>
<keyword evidence="7 11" id="KW-0067">ATP-binding</keyword>
<keyword evidence="5" id="KW-0997">Cell inner membrane</keyword>
<dbReference type="PROSITE" id="PS50893">
    <property type="entry name" value="ABC_TRANSPORTER_2"/>
    <property type="match status" value="2"/>
</dbReference>
<evidence type="ECO:0000256" key="7">
    <source>
        <dbReference type="ARBA" id="ARBA00022840"/>
    </source>
</evidence>
<keyword evidence="12" id="KW-1185">Reference proteome</keyword>
<keyword evidence="6" id="KW-0547">Nucleotide-binding</keyword>
<accession>A0ABY8VL35</accession>
<dbReference type="Proteomes" id="UP001238805">
    <property type="component" value="Chromosome"/>
</dbReference>
<evidence type="ECO:0000256" key="2">
    <source>
        <dbReference type="ARBA" id="ARBA00005417"/>
    </source>
</evidence>
<dbReference type="PROSITE" id="PS00211">
    <property type="entry name" value="ABC_TRANSPORTER_1"/>
    <property type="match status" value="2"/>
</dbReference>
<reference evidence="11 12" key="1">
    <citation type="submission" date="2023-05" db="EMBL/GenBank/DDBJ databases">
        <title>Corynebacterium suedekumii sp. nov. and Corynebacterium breve sp. nov. isolated from raw cow's milk.</title>
        <authorList>
            <person name="Baer M.K."/>
            <person name="Mehl L."/>
            <person name="Hellmuth R."/>
            <person name="Marke G."/>
            <person name="Lipski A."/>
        </authorList>
    </citation>
    <scope>NUCLEOTIDE SEQUENCE [LARGE SCALE GENOMIC DNA]</scope>
    <source>
        <strain evidence="11 12">LM112</strain>
    </source>
</reference>